<name>A0A067U099_GALM3</name>
<dbReference type="HOGENOM" id="CLU_141768_0_0_1"/>
<accession>A0A067U099</accession>
<keyword evidence="2" id="KW-1185">Reference proteome</keyword>
<dbReference type="AlphaFoldDB" id="A0A067U099"/>
<gene>
    <name evidence="1" type="ORF">GALMADRAFT_131550</name>
</gene>
<proteinExistence type="predicted"/>
<reference evidence="2" key="1">
    <citation type="journal article" date="2014" name="Proc. Natl. Acad. Sci. U.S.A.">
        <title>Extensive sampling of basidiomycete genomes demonstrates inadequacy of the white-rot/brown-rot paradigm for wood decay fungi.</title>
        <authorList>
            <person name="Riley R."/>
            <person name="Salamov A.A."/>
            <person name="Brown D.W."/>
            <person name="Nagy L.G."/>
            <person name="Floudas D."/>
            <person name="Held B.W."/>
            <person name="Levasseur A."/>
            <person name="Lombard V."/>
            <person name="Morin E."/>
            <person name="Otillar R."/>
            <person name="Lindquist E.A."/>
            <person name="Sun H."/>
            <person name="LaButti K.M."/>
            <person name="Schmutz J."/>
            <person name="Jabbour D."/>
            <person name="Luo H."/>
            <person name="Baker S.E."/>
            <person name="Pisabarro A.G."/>
            <person name="Walton J.D."/>
            <person name="Blanchette R.A."/>
            <person name="Henrissat B."/>
            <person name="Martin F."/>
            <person name="Cullen D."/>
            <person name="Hibbett D.S."/>
            <person name="Grigoriev I.V."/>
        </authorList>
    </citation>
    <scope>NUCLEOTIDE SEQUENCE [LARGE SCALE GENOMIC DNA]</scope>
    <source>
        <strain evidence="2">CBS 339.88</strain>
    </source>
</reference>
<evidence type="ECO:0000313" key="2">
    <source>
        <dbReference type="Proteomes" id="UP000027222"/>
    </source>
</evidence>
<sequence>MFFRRKEIPWEVVDSRSVDPVPMYYEDEDLEVILVKENNVRRTYAFEIKRDARESSELLKAVVFAREQLLEEIKKNGYNILLLESWRVTVLRKAKLQRIEVEYSGRRKHS</sequence>
<organism evidence="1 2">
    <name type="scientific">Galerina marginata (strain CBS 339.88)</name>
    <dbReference type="NCBI Taxonomy" id="685588"/>
    <lineage>
        <taxon>Eukaryota</taxon>
        <taxon>Fungi</taxon>
        <taxon>Dikarya</taxon>
        <taxon>Basidiomycota</taxon>
        <taxon>Agaricomycotina</taxon>
        <taxon>Agaricomycetes</taxon>
        <taxon>Agaricomycetidae</taxon>
        <taxon>Agaricales</taxon>
        <taxon>Agaricineae</taxon>
        <taxon>Strophariaceae</taxon>
        <taxon>Galerina</taxon>
    </lineage>
</organism>
<dbReference type="STRING" id="685588.A0A067U099"/>
<dbReference type="EMBL" id="KL142367">
    <property type="protein sequence ID" value="KDR84758.1"/>
    <property type="molecule type" value="Genomic_DNA"/>
</dbReference>
<dbReference type="Proteomes" id="UP000027222">
    <property type="component" value="Unassembled WGS sequence"/>
</dbReference>
<protein>
    <submittedName>
        <fullName evidence="1">Uncharacterized protein</fullName>
    </submittedName>
</protein>
<evidence type="ECO:0000313" key="1">
    <source>
        <dbReference type="EMBL" id="KDR84758.1"/>
    </source>
</evidence>
<dbReference type="OrthoDB" id="3349961at2759"/>